<accession>A0ACC1WZ95</accession>
<proteinExistence type="predicted"/>
<sequence length="300" mass="33347">MEDLQLQKIAISGPTLASMIQRFSSSPADVDGFIFGHVTQITPSTLSDDSSSADESASQLVATITGFICPGSPLSFYDSLGRVDLLRVPSHHQHHNLIGWFSGRRQSPLRPSLREFSVTSSLSKIPQFHLPIKNLTLTLTPCIFILFTTPLTDQLIHTHQYRAYQFNPSSKSFHPKTIDIVNIGPAFRGHYGNFVPNCGLPLMNCSSAMDEESLSAKKDKLNDQKQLDSCTEGFQIESLRRLMGPEAANYTGALEDMYEKMLGKVESLARLVESSSAQVLELENHNRKLRYKVTRSTGLE</sequence>
<keyword evidence="2" id="KW-1185">Reference proteome</keyword>
<comment type="caution">
    <text evidence="1">The sequence shown here is derived from an EMBL/GenBank/DDBJ whole genome shotgun (WGS) entry which is preliminary data.</text>
</comment>
<evidence type="ECO:0000313" key="2">
    <source>
        <dbReference type="Proteomes" id="UP001164539"/>
    </source>
</evidence>
<dbReference type="EMBL" id="CM051405">
    <property type="protein sequence ID" value="KAJ4704342.1"/>
    <property type="molecule type" value="Genomic_DNA"/>
</dbReference>
<organism evidence="1 2">
    <name type="scientific">Melia azedarach</name>
    <name type="common">Chinaberry tree</name>
    <dbReference type="NCBI Taxonomy" id="155640"/>
    <lineage>
        <taxon>Eukaryota</taxon>
        <taxon>Viridiplantae</taxon>
        <taxon>Streptophyta</taxon>
        <taxon>Embryophyta</taxon>
        <taxon>Tracheophyta</taxon>
        <taxon>Spermatophyta</taxon>
        <taxon>Magnoliopsida</taxon>
        <taxon>eudicotyledons</taxon>
        <taxon>Gunneridae</taxon>
        <taxon>Pentapetalae</taxon>
        <taxon>rosids</taxon>
        <taxon>malvids</taxon>
        <taxon>Sapindales</taxon>
        <taxon>Meliaceae</taxon>
        <taxon>Melia</taxon>
    </lineage>
</organism>
<reference evidence="1 2" key="1">
    <citation type="journal article" date="2023" name="Science">
        <title>Complex scaffold remodeling in plant triterpene biosynthesis.</title>
        <authorList>
            <person name="De La Pena R."/>
            <person name="Hodgson H."/>
            <person name="Liu J.C."/>
            <person name="Stephenson M.J."/>
            <person name="Martin A.C."/>
            <person name="Owen C."/>
            <person name="Harkess A."/>
            <person name="Leebens-Mack J."/>
            <person name="Jimenez L.E."/>
            <person name="Osbourn A."/>
            <person name="Sattely E.S."/>
        </authorList>
    </citation>
    <scope>NUCLEOTIDE SEQUENCE [LARGE SCALE GENOMIC DNA]</scope>
    <source>
        <strain evidence="2">cv. JPN11</strain>
        <tissue evidence="1">Leaf</tissue>
    </source>
</reference>
<name>A0ACC1WZ95_MELAZ</name>
<dbReference type="Proteomes" id="UP001164539">
    <property type="component" value="Chromosome 12"/>
</dbReference>
<protein>
    <submittedName>
        <fullName evidence="1">BRCA1-A complex subunit Abraxas</fullName>
    </submittedName>
</protein>
<gene>
    <name evidence="1" type="ORF">OWV82_021267</name>
</gene>
<evidence type="ECO:0000313" key="1">
    <source>
        <dbReference type="EMBL" id="KAJ4704342.1"/>
    </source>
</evidence>